<organism evidence="1 2">
    <name type="scientific">Neolewinella aquimaris</name>
    <dbReference type="NCBI Taxonomy" id="1835722"/>
    <lineage>
        <taxon>Bacteria</taxon>
        <taxon>Pseudomonadati</taxon>
        <taxon>Bacteroidota</taxon>
        <taxon>Saprospiria</taxon>
        <taxon>Saprospirales</taxon>
        <taxon>Lewinellaceae</taxon>
        <taxon>Neolewinella</taxon>
    </lineage>
</organism>
<evidence type="ECO:0008006" key="3">
    <source>
        <dbReference type="Google" id="ProtNLM"/>
    </source>
</evidence>
<dbReference type="RefSeq" id="WP_183494484.1">
    <property type="nucleotide sequence ID" value="NZ_JACIFF010000001.1"/>
</dbReference>
<comment type="caution">
    <text evidence="1">The sequence shown here is derived from an EMBL/GenBank/DDBJ whole genome shotgun (WGS) entry which is preliminary data.</text>
</comment>
<proteinExistence type="predicted"/>
<reference evidence="1 2" key="1">
    <citation type="submission" date="2020-08" db="EMBL/GenBank/DDBJ databases">
        <title>Genomic Encyclopedia of Type Strains, Phase IV (KMG-IV): sequencing the most valuable type-strain genomes for metagenomic binning, comparative biology and taxonomic classification.</title>
        <authorList>
            <person name="Goeker M."/>
        </authorList>
    </citation>
    <scope>NUCLEOTIDE SEQUENCE [LARGE SCALE GENOMIC DNA]</scope>
    <source>
        <strain evidence="1 2">DSM 105137</strain>
    </source>
</reference>
<dbReference type="Proteomes" id="UP000576209">
    <property type="component" value="Unassembled WGS sequence"/>
</dbReference>
<dbReference type="Pfam" id="PF07209">
    <property type="entry name" value="DUF1415"/>
    <property type="match status" value="1"/>
</dbReference>
<dbReference type="EMBL" id="JACIFF010000001">
    <property type="protein sequence ID" value="MBB4078271.1"/>
    <property type="molecule type" value="Genomic_DNA"/>
</dbReference>
<dbReference type="AlphaFoldDB" id="A0A840DZ55"/>
<accession>A0A840DZ55</accession>
<evidence type="ECO:0000313" key="1">
    <source>
        <dbReference type="EMBL" id="MBB4078271.1"/>
    </source>
</evidence>
<keyword evidence="2" id="KW-1185">Reference proteome</keyword>
<name>A0A840DZ55_9BACT</name>
<gene>
    <name evidence="1" type="ORF">GGR28_000872</name>
</gene>
<sequence>MSPEEAATLAWVRDFVVRLNLCPFAAAPLRQNRVVCNTCRDTEPEAAFHWAGTQVQGQLNKPADQVETTLLLFPDVLAEFDDFMGFVGAIEQLLEDSGADGFVQLAHFHPEYQFAGERENDAANATNRSPYPTVQLLRVSSVAEATRVYPDIASIPERNVALLRKLSASTDE</sequence>
<evidence type="ECO:0000313" key="2">
    <source>
        <dbReference type="Proteomes" id="UP000576209"/>
    </source>
</evidence>
<dbReference type="InterPro" id="IPR009858">
    <property type="entry name" value="DUF1415"/>
</dbReference>
<protein>
    <recommendedName>
        <fullName evidence="3">DUF1415 domain-containing protein</fullName>
    </recommendedName>
</protein>